<evidence type="ECO:0000313" key="3">
    <source>
        <dbReference type="Proteomes" id="UP000276603"/>
    </source>
</evidence>
<organism evidence="2 3">
    <name type="scientific">Ulvibacterium marinum</name>
    <dbReference type="NCBI Taxonomy" id="2419782"/>
    <lineage>
        <taxon>Bacteria</taxon>
        <taxon>Pseudomonadati</taxon>
        <taxon>Bacteroidota</taxon>
        <taxon>Flavobacteriia</taxon>
        <taxon>Flavobacteriales</taxon>
        <taxon>Flavobacteriaceae</taxon>
        <taxon>Ulvibacterium</taxon>
    </lineage>
</organism>
<dbReference type="Proteomes" id="UP000276603">
    <property type="component" value="Unassembled WGS sequence"/>
</dbReference>
<sequence>MLGIDFISGIAIGFAMGITLIIFVSLVKRRKNRSREIPFYEVDKPHDAIEPFIDIPLEKIIFKKPKANHSSIHNLEDKLKKFQIRNQFYQRQNE</sequence>
<name>A0A3B0BP50_9FLAO</name>
<dbReference type="AlphaFoldDB" id="A0A3B0BP50"/>
<feature type="transmembrane region" description="Helical" evidence="1">
    <location>
        <begin position="6"/>
        <end position="27"/>
    </location>
</feature>
<keyword evidence="1" id="KW-0812">Transmembrane</keyword>
<comment type="caution">
    <text evidence="2">The sequence shown here is derived from an EMBL/GenBank/DDBJ whole genome shotgun (WGS) entry which is preliminary data.</text>
</comment>
<accession>A0A3B0BP50</accession>
<keyword evidence="3" id="KW-1185">Reference proteome</keyword>
<reference evidence="2 3" key="1">
    <citation type="submission" date="2018-10" db="EMBL/GenBank/DDBJ databases">
        <title>Ulvibacterium marinum gen. nov., sp. nov., a novel marine bacterium of the family Flavobacteriaceae, isolated from a culture of the green alga Ulva prolifera.</title>
        <authorList>
            <person name="Zhang Z."/>
        </authorList>
    </citation>
    <scope>NUCLEOTIDE SEQUENCE [LARGE SCALE GENOMIC DNA]</scope>
    <source>
        <strain evidence="2 3">CCMM003</strain>
    </source>
</reference>
<gene>
    <name evidence="2" type="ORF">D7Z94_25330</name>
</gene>
<evidence type="ECO:0000313" key="2">
    <source>
        <dbReference type="EMBL" id="RKN75125.1"/>
    </source>
</evidence>
<keyword evidence="1" id="KW-0472">Membrane</keyword>
<keyword evidence="1" id="KW-1133">Transmembrane helix</keyword>
<evidence type="ECO:0000256" key="1">
    <source>
        <dbReference type="SAM" id="Phobius"/>
    </source>
</evidence>
<proteinExistence type="predicted"/>
<dbReference type="EMBL" id="RBCJ01000008">
    <property type="protein sequence ID" value="RKN75125.1"/>
    <property type="molecule type" value="Genomic_DNA"/>
</dbReference>
<protein>
    <submittedName>
        <fullName evidence="2">Uncharacterized protein</fullName>
    </submittedName>
</protein>